<evidence type="ECO:0000313" key="2">
    <source>
        <dbReference type="EMBL" id="MEC4723542.1"/>
    </source>
</evidence>
<dbReference type="Pfam" id="PF13175">
    <property type="entry name" value="AAA_15"/>
    <property type="match status" value="1"/>
</dbReference>
<dbReference type="InterPro" id="IPR051396">
    <property type="entry name" value="Bact_Antivir_Def_Nuclease"/>
</dbReference>
<feature type="domain" description="Endonuclease GajA/Old nuclease/RecF-like AAA" evidence="1">
    <location>
        <begin position="387"/>
        <end position="480"/>
    </location>
</feature>
<dbReference type="EMBL" id="JAWIIV010000059">
    <property type="protein sequence ID" value="MEC4723542.1"/>
    <property type="molecule type" value="Genomic_DNA"/>
</dbReference>
<accession>A0ABU6JIM6</accession>
<dbReference type="InterPro" id="IPR027417">
    <property type="entry name" value="P-loop_NTPase"/>
</dbReference>
<protein>
    <submittedName>
        <fullName evidence="2">DUF3696 domain-containing protein</fullName>
    </submittedName>
</protein>
<keyword evidence="3" id="KW-1185">Reference proteome</keyword>
<dbReference type="PANTHER" id="PTHR43581">
    <property type="entry name" value="ATP/GTP PHOSPHATASE"/>
    <property type="match status" value="1"/>
</dbReference>
<name>A0ABU6JIM6_9BURK</name>
<dbReference type="PANTHER" id="PTHR43581:SF2">
    <property type="entry name" value="EXCINUCLEASE ATPASE SUBUNIT"/>
    <property type="match status" value="1"/>
</dbReference>
<gene>
    <name evidence="2" type="ORF">RY831_30845</name>
</gene>
<dbReference type="Proteomes" id="UP001352263">
    <property type="component" value="Unassembled WGS sequence"/>
</dbReference>
<dbReference type="RefSeq" id="WP_326510156.1">
    <property type="nucleotide sequence ID" value="NZ_JAWIIV010000059.1"/>
</dbReference>
<organism evidence="2 3">
    <name type="scientific">Noviherbaspirillum album</name>
    <dbReference type="NCBI Taxonomy" id="3080276"/>
    <lineage>
        <taxon>Bacteria</taxon>
        <taxon>Pseudomonadati</taxon>
        <taxon>Pseudomonadota</taxon>
        <taxon>Betaproteobacteria</taxon>
        <taxon>Burkholderiales</taxon>
        <taxon>Oxalobacteraceae</taxon>
        <taxon>Noviherbaspirillum</taxon>
    </lineage>
</organism>
<reference evidence="2 3" key="1">
    <citation type="submission" date="2023-10" db="EMBL/GenBank/DDBJ databases">
        <title>Noviherbaspirillum sp. CPCC 100848 genome assembly.</title>
        <authorList>
            <person name="Li X.Y."/>
            <person name="Fang X.M."/>
        </authorList>
    </citation>
    <scope>NUCLEOTIDE SEQUENCE [LARGE SCALE GENOMIC DNA]</scope>
    <source>
        <strain evidence="2 3">CPCC 100848</strain>
    </source>
</reference>
<dbReference type="Gene3D" id="3.40.50.300">
    <property type="entry name" value="P-loop containing nucleotide triphosphate hydrolases"/>
    <property type="match status" value="2"/>
</dbReference>
<sequence>MGFDLKTLSVANFQSLKAPCSLPIRPLTLLFGPNSAGKSAINDALALVSMMLGNQWFDRRKECTALINRWKYNDGSENSSAPLTLAVEGELQGSLGEWDYSNSSSVYLFWNILRQKYPDLATGWPDSRPLSIQIEIDESDVHIEYSLDNLPIIGISPERIDIHLDHPLLLDVFRSRLPPEIFNSVRGDDSIRVTVNECLFRLDGAQTEGRYIHWTEFQEWLDLDESFCDLVIRTTELFTILISENVANALQPLCVSGQRTVPRHSELVFYVPHNEVLGRKDYRKRKSPLIKLIESQVHFPKTAYFSSLAEAGLAAVLRGLMKESTDNEKENNVVIEPLGRYLDLEDRFNRVNQALSTHLFLERGYQVTIQAQLMLSTPLHEIILNKNIDVDEVMDGSSLVSLGLIDNQGRSVRLDDVGSGISYVLPVLAAGWSYERQIVFIEQPELHLHPALQAGLADALIEITNTGRQLIVETHSEHLILRLLRRIRETNAKRTASPELRFDPDQVSVFYFNPSLDGTTRVRHIRISDTGEFLTPWPRGFFTEREEDLFDE</sequence>
<dbReference type="SUPFAM" id="SSF52540">
    <property type="entry name" value="P-loop containing nucleoside triphosphate hydrolases"/>
    <property type="match status" value="1"/>
</dbReference>
<proteinExistence type="predicted"/>
<evidence type="ECO:0000313" key="3">
    <source>
        <dbReference type="Proteomes" id="UP001352263"/>
    </source>
</evidence>
<dbReference type="InterPro" id="IPR041685">
    <property type="entry name" value="AAA_GajA/Old/RecF-like"/>
</dbReference>
<evidence type="ECO:0000259" key="1">
    <source>
        <dbReference type="Pfam" id="PF13175"/>
    </source>
</evidence>
<comment type="caution">
    <text evidence="2">The sequence shown here is derived from an EMBL/GenBank/DDBJ whole genome shotgun (WGS) entry which is preliminary data.</text>
</comment>